<feature type="domain" description="ABC transmembrane type-2" evidence="9">
    <location>
        <begin position="48"/>
        <end position="268"/>
    </location>
</feature>
<comment type="caution">
    <text evidence="10">The sequence shown here is derived from an EMBL/GenBank/DDBJ whole genome shotgun (WGS) entry which is preliminary data.</text>
</comment>
<feature type="transmembrane region" description="Helical" evidence="8">
    <location>
        <begin position="155"/>
        <end position="178"/>
    </location>
</feature>
<comment type="subcellular location">
    <subcellularLocation>
        <location evidence="1">Cell inner membrane</location>
        <topology evidence="1">Multi-pass membrane protein</topology>
    </subcellularLocation>
</comment>
<dbReference type="GO" id="GO:0043190">
    <property type="term" value="C:ATP-binding cassette (ABC) transporter complex"/>
    <property type="evidence" value="ECO:0007669"/>
    <property type="project" value="InterPro"/>
</dbReference>
<protein>
    <submittedName>
        <fullName evidence="10">Phosphate ABC transporter permease</fullName>
    </submittedName>
</protein>
<dbReference type="PROSITE" id="PS51012">
    <property type="entry name" value="ABC_TM2"/>
    <property type="match status" value="1"/>
</dbReference>
<keyword evidence="11" id="KW-1185">Reference proteome</keyword>
<keyword evidence="7 8" id="KW-0472">Membrane</keyword>
<dbReference type="InterPro" id="IPR000412">
    <property type="entry name" value="ABC_2_transport"/>
</dbReference>
<feature type="transmembrane region" description="Helical" evidence="8">
    <location>
        <begin position="190"/>
        <end position="210"/>
    </location>
</feature>
<name>A0A2V2MY49_9EURY</name>
<feature type="transmembrane region" description="Helical" evidence="8">
    <location>
        <begin position="244"/>
        <end position="265"/>
    </location>
</feature>
<proteinExistence type="predicted"/>
<evidence type="ECO:0000256" key="5">
    <source>
        <dbReference type="ARBA" id="ARBA00022692"/>
    </source>
</evidence>
<dbReference type="AlphaFoldDB" id="A0A2V2MY49"/>
<organism evidence="10 11">
    <name type="scientific">Methanospirillum lacunae</name>
    <dbReference type="NCBI Taxonomy" id="668570"/>
    <lineage>
        <taxon>Archaea</taxon>
        <taxon>Methanobacteriati</taxon>
        <taxon>Methanobacteriota</taxon>
        <taxon>Stenosarchaea group</taxon>
        <taxon>Methanomicrobia</taxon>
        <taxon>Methanomicrobiales</taxon>
        <taxon>Methanospirillaceae</taxon>
        <taxon>Methanospirillum</taxon>
    </lineage>
</organism>
<evidence type="ECO:0000256" key="7">
    <source>
        <dbReference type="ARBA" id="ARBA00023136"/>
    </source>
</evidence>
<dbReference type="Proteomes" id="UP000245657">
    <property type="component" value="Unassembled WGS sequence"/>
</dbReference>
<keyword evidence="2" id="KW-0813">Transport</keyword>
<dbReference type="PANTHER" id="PTHR30413">
    <property type="entry name" value="INNER MEMBRANE TRANSPORT PERMEASE"/>
    <property type="match status" value="1"/>
</dbReference>
<keyword evidence="5 8" id="KW-0812">Transmembrane</keyword>
<feature type="transmembrane region" description="Helical" evidence="8">
    <location>
        <begin position="81"/>
        <end position="100"/>
    </location>
</feature>
<evidence type="ECO:0000313" key="11">
    <source>
        <dbReference type="Proteomes" id="UP000245657"/>
    </source>
</evidence>
<evidence type="ECO:0000259" key="9">
    <source>
        <dbReference type="PROSITE" id="PS51012"/>
    </source>
</evidence>
<keyword evidence="6 8" id="KW-1133">Transmembrane helix</keyword>
<accession>A0A2V2MY49</accession>
<evidence type="ECO:0000256" key="2">
    <source>
        <dbReference type="ARBA" id="ARBA00022448"/>
    </source>
</evidence>
<dbReference type="EMBL" id="QGMY01000006">
    <property type="protein sequence ID" value="PWR72862.1"/>
    <property type="molecule type" value="Genomic_DNA"/>
</dbReference>
<keyword evidence="3" id="KW-1003">Cell membrane</keyword>
<evidence type="ECO:0000256" key="3">
    <source>
        <dbReference type="ARBA" id="ARBA00022475"/>
    </source>
</evidence>
<evidence type="ECO:0000256" key="1">
    <source>
        <dbReference type="ARBA" id="ARBA00004429"/>
    </source>
</evidence>
<dbReference type="PANTHER" id="PTHR30413:SF8">
    <property type="entry name" value="TRANSPORT PERMEASE PROTEIN"/>
    <property type="match status" value="1"/>
</dbReference>
<dbReference type="InterPro" id="IPR013525">
    <property type="entry name" value="ABC2_TM"/>
</dbReference>
<evidence type="ECO:0000256" key="4">
    <source>
        <dbReference type="ARBA" id="ARBA00022519"/>
    </source>
</evidence>
<dbReference type="InterPro" id="IPR047817">
    <property type="entry name" value="ABC2_TM_bact-type"/>
</dbReference>
<feature type="transmembrane region" description="Helical" evidence="8">
    <location>
        <begin position="47"/>
        <end position="69"/>
    </location>
</feature>
<evidence type="ECO:0000313" key="10">
    <source>
        <dbReference type="EMBL" id="PWR72862.1"/>
    </source>
</evidence>
<dbReference type="OrthoDB" id="74139at2157"/>
<dbReference type="GeneID" id="97548429"/>
<evidence type="ECO:0000256" key="6">
    <source>
        <dbReference type="ARBA" id="ARBA00022989"/>
    </source>
</evidence>
<dbReference type="PRINTS" id="PR00164">
    <property type="entry name" value="ABC2TRNSPORT"/>
</dbReference>
<evidence type="ECO:0000256" key="8">
    <source>
        <dbReference type="SAM" id="Phobius"/>
    </source>
</evidence>
<sequence length="276" mass="31007">MNDHPHHRFIRPPGKGININVPELWAYRELLFYLAWREVKIRYKQTAMGAGWAVLQPLFTMIIFTLLFGRLAKMPSDGVPYPLFSFTGLILWIFFSNALSHASTSMVDNAQMLSKVYFPRIFFPAAPVISGLLDYFISLLVLFALMVIYGFAPSVGILLLPVILGGTILFAIGLGCILSSVCVKYRDVQFALPFFIQLAMFASPVIYPVSMVPDNLQWLLYLNPMTGLLDLHRSVLLGHMAPDLNGFIVAIGISILVFVLGVVYLKKTEYYFADLI</sequence>
<dbReference type="RefSeq" id="WP_109968374.1">
    <property type="nucleotide sequence ID" value="NZ_CP176093.1"/>
</dbReference>
<dbReference type="Pfam" id="PF01061">
    <property type="entry name" value="ABC2_membrane"/>
    <property type="match status" value="1"/>
</dbReference>
<keyword evidence="4" id="KW-0997">Cell inner membrane</keyword>
<feature type="transmembrane region" description="Helical" evidence="8">
    <location>
        <begin position="121"/>
        <end position="149"/>
    </location>
</feature>
<gene>
    <name evidence="10" type="ORF">DK846_07900</name>
</gene>
<dbReference type="GO" id="GO:0140359">
    <property type="term" value="F:ABC-type transporter activity"/>
    <property type="evidence" value="ECO:0007669"/>
    <property type="project" value="InterPro"/>
</dbReference>
<dbReference type="GO" id="GO:0015920">
    <property type="term" value="P:lipopolysaccharide transport"/>
    <property type="evidence" value="ECO:0007669"/>
    <property type="project" value="TreeGrafter"/>
</dbReference>
<reference evidence="10 11" key="1">
    <citation type="submission" date="2018-05" db="EMBL/GenBank/DDBJ databases">
        <title>Draft genome of Methanospirillum lacunae Ki8-1.</title>
        <authorList>
            <person name="Dueholm M.S."/>
            <person name="Nielsen P.H."/>
            <person name="Bakmann L.F."/>
            <person name="Otzen D.E."/>
        </authorList>
    </citation>
    <scope>NUCLEOTIDE SEQUENCE [LARGE SCALE GENOMIC DNA]</scope>
    <source>
        <strain evidence="10 11">Ki8-1</strain>
    </source>
</reference>
<dbReference type="PIRSF" id="PIRSF006648">
    <property type="entry name" value="DrrB"/>
    <property type="match status" value="1"/>
</dbReference>